<evidence type="ECO:0000256" key="3">
    <source>
        <dbReference type="ARBA" id="ARBA00022833"/>
    </source>
</evidence>
<organism evidence="4 5">
    <name type="scientific">Phlebotomus papatasi</name>
    <name type="common">Sandfly</name>
    <dbReference type="NCBI Taxonomy" id="29031"/>
    <lineage>
        <taxon>Eukaryota</taxon>
        <taxon>Metazoa</taxon>
        <taxon>Ecdysozoa</taxon>
        <taxon>Arthropoda</taxon>
        <taxon>Hexapoda</taxon>
        <taxon>Insecta</taxon>
        <taxon>Pterygota</taxon>
        <taxon>Neoptera</taxon>
        <taxon>Endopterygota</taxon>
        <taxon>Diptera</taxon>
        <taxon>Nematocera</taxon>
        <taxon>Psychodoidea</taxon>
        <taxon>Psychodidae</taxon>
        <taxon>Phlebotomus</taxon>
        <taxon>Phlebotomus</taxon>
    </lineage>
</organism>
<dbReference type="EMBL" id="AJVK01013076">
    <property type="status" value="NOT_ANNOTATED_CDS"/>
    <property type="molecule type" value="Genomic_DNA"/>
</dbReference>
<dbReference type="Pfam" id="PF04500">
    <property type="entry name" value="FLYWCH"/>
    <property type="match status" value="1"/>
</dbReference>
<dbReference type="VEuPathDB" id="VectorBase:PPAPM1_005231"/>
<dbReference type="GO" id="GO:0008270">
    <property type="term" value="F:zinc ion binding"/>
    <property type="evidence" value="ECO:0007669"/>
    <property type="project" value="UniProtKB-KW"/>
</dbReference>
<dbReference type="EnsemblMetazoa" id="PPAI004441-RA">
    <property type="protein sequence ID" value="PPAI004441-PA"/>
    <property type="gene ID" value="PPAI004441"/>
</dbReference>
<sequence length="109" mass="13174">ESRKPNDIIWEYVYSHFKIDGKSETEEIHFARSMKGRPRLILKGYSYFRNNGNCERTYWLCSRNRYHKCKARVITSSNYREIILKNQVHNHDPDPQIMNNRDGFYVNDV</sequence>
<proteinExistence type="predicted"/>
<accession>A0A1B0GN79</accession>
<dbReference type="Gene3D" id="2.20.25.240">
    <property type="match status" value="1"/>
</dbReference>
<keyword evidence="3" id="KW-0862">Zinc</keyword>
<keyword evidence="2" id="KW-0863">Zinc-finger</keyword>
<protein>
    <submittedName>
        <fullName evidence="4">Uncharacterized protein</fullName>
    </submittedName>
</protein>
<dbReference type="InterPro" id="IPR007588">
    <property type="entry name" value="Znf_FLYWCH"/>
</dbReference>
<keyword evidence="5" id="KW-1185">Reference proteome</keyword>
<dbReference type="Proteomes" id="UP000092462">
    <property type="component" value="Unassembled WGS sequence"/>
</dbReference>
<keyword evidence="1" id="KW-0479">Metal-binding</keyword>
<dbReference type="VEuPathDB" id="VectorBase:PPAI004441"/>
<reference evidence="4" key="1">
    <citation type="submission" date="2022-08" db="UniProtKB">
        <authorList>
            <consortium name="EnsemblMetazoa"/>
        </authorList>
    </citation>
    <scope>IDENTIFICATION</scope>
    <source>
        <strain evidence="4">Israel</strain>
    </source>
</reference>
<name>A0A1B0GN79_PHLPP</name>
<evidence type="ECO:0000256" key="2">
    <source>
        <dbReference type="ARBA" id="ARBA00022771"/>
    </source>
</evidence>
<dbReference type="AlphaFoldDB" id="A0A1B0GN79"/>
<evidence type="ECO:0000256" key="1">
    <source>
        <dbReference type="ARBA" id="ARBA00022723"/>
    </source>
</evidence>
<evidence type="ECO:0000313" key="4">
    <source>
        <dbReference type="EnsemblMetazoa" id="PPAI004441-PA"/>
    </source>
</evidence>
<evidence type="ECO:0000313" key="5">
    <source>
        <dbReference type="Proteomes" id="UP000092462"/>
    </source>
</evidence>